<feature type="compositionally biased region" description="Polar residues" evidence="1">
    <location>
        <begin position="78"/>
        <end position="87"/>
    </location>
</feature>
<feature type="transmembrane region" description="Helical" evidence="2">
    <location>
        <begin position="45"/>
        <end position="64"/>
    </location>
</feature>
<dbReference type="Proteomes" id="UP000319865">
    <property type="component" value="Unassembled WGS sequence"/>
</dbReference>
<dbReference type="OrthoDB" id="5180383at2"/>
<keyword evidence="2" id="KW-0472">Membrane</keyword>
<dbReference type="EMBL" id="VFQE01000001">
    <property type="protein sequence ID" value="TQN40839.1"/>
    <property type="molecule type" value="Genomic_DNA"/>
</dbReference>
<keyword evidence="4" id="KW-1185">Reference proteome</keyword>
<comment type="caution">
    <text evidence="3">The sequence shown here is derived from an EMBL/GenBank/DDBJ whole genome shotgun (WGS) entry which is preliminary data.</text>
</comment>
<protein>
    <submittedName>
        <fullName evidence="3">Uncharacterized protein</fullName>
    </submittedName>
</protein>
<feature type="region of interest" description="Disordered" evidence="1">
    <location>
        <begin position="1"/>
        <end position="34"/>
    </location>
</feature>
<dbReference type="AlphaFoldDB" id="A0A543P9T4"/>
<evidence type="ECO:0000256" key="1">
    <source>
        <dbReference type="SAM" id="MobiDB-lite"/>
    </source>
</evidence>
<name>A0A543P9T4_9ACTN</name>
<feature type="region of interest" description="Disordered" evidence="1">
    <location>
        <begin position="70"/>
        <end position="89"/>
    </location>
</feature>
<keyword evidence="2" id="KW-0812">Transmembrane</keyword>
<evidence type="ECO:0000313" key="4">
    <source>
        <dbReference type="Proteomes" id="UP000319865"/>
    </source>
</evidence>
<keyword evidence="2" id="KW-1133">Transmembrane helix</keyword>
<feature type="region of interest" description="Disordered" evidence="1">
    <location>
        <begin position="233"/>
        <end position="252"/>
    </location>
</feature>
<proteinExistence type="predicted"/>
<sequence>MTTSDTELEAGLRSLRTRADEIAPPRSDLAQRTRERYRAERRSRAAWAAGGLAALIVLVGVPVASSMTLGGGRAETAAPSTGSSPDPLTSLARIPTRGSLAGDADWLEAVTQLSWEFTAPEPGLPPRTAVTVHDPPLDTRVVAFAGDVPGARVALVLGLDSRPLKAWFIGPVGASPDQMVLAAPPGETTWRQPLALMDAPNPASDSATLVVVAWPGDEVTLLTGRTVDAAGKTTENREPVPTTDGVGAITTPGRPGWPLEVQLWVHQDAGSYNPDLTVTDRALDRTSPLPDVADPRGLRGSVRDEDLRAAVEALAGYYGMPAGDLDPTLLAGAPITGGSRSTVVLVGATFPSGATTAAQVIIWGSDDSPSGLASQVGLTEVAPAGTDLLDRVFAVPSSVPGAILLTVSGPADAVLAEASSADGTLIMRLPLTEGAGTAAVTANPGDATVRFFDRDGSFLAETPLTEPVGR</sequence>
<organism evidence="3 4">
    <name type="scientific">Blastococcus colisei</name>
    <dbReference type="NCBI Taxonomy" id="1564162"/>
    <lineage>
        <taxon>Bacteria</taxon>
        <taxon>Bacillati</taxon>
        <taxon>Actinomycetota</taxon>
        <taxon>Actinomycetes</taxon>
        <taxon>Geodermatophilales</taxon>
        <taxon>Geodermatophilaceae</taxon>
        <taxon>Blastococcus</taxon>
    </lineage>
</organism>
<gene>
    <name evidence="3" type="ORF">FHU33_0190</name>
</gene>
<reference evidence="3 4" key="1">
    <citation type="submission" date="2019-06" db="EMBL/GenBank/DDBJ databases">
        <title>Sequencing the genomes of 1000 actinobacteria strains.</title>
        <authorList>
            <person name="Klenk H.-P."/>
        </authorList>
    </citation>
    <scope>NUCLEOTIDE SEQUENCE [LARGE SCALE GENOMIC DNA]</scope>
    <source>
        <strain evidence="3 4">DSM 46837</strain>
    </source>
</reference>
<evidence type="ECO:0000313" key="3">
    <source>
        <dbReference type="EMBL" id="TQN40839.1"/>
    </source>
</evidence>
<accession>A0A543P9T4</accession>
<dbReference type="RefSeq" id="WP_142023659.1">
    <property type="nucleotide sequence ID" value="NZ_VFQE01000001.1"/>
</dbReference>
<feature type="compositionally biased region" description="Basic and acidic residues" evidence="1">
    <location>
        <begin position="17"/>
        <end position="34"/>
    </location>
</feature>
<evidence type="ECO:0000256" key="2">
    <source>
        <dbReference type="SAM" id="Phobius"/>
    </source>
</evidence>